<dbReference type="Gramene" id="KFK22131">
    <property type="protein sequence ID" value="KFK22131"/>
    <property type="gene ID" value="AALP_AAs50690U000100"/>
</dbReference>
<name>A0A087FWX9_ARAAL</name>
<feature type="region of interest" description="Disordered" evidence="2">
    <location>
        <begin position="1"/>
        <end position="42"/>
    </location>
</feature>
<dbReference type="GO" id="GO:0003676">
    <property type="term" value="F:nucleic acid binding"/>
    <property type="evidence" value="ECO:0007669"/>
    <property type="project" value="InterPro"/>
</dbReference>
<dbReference type="SMART" id="SM00343">
    <property type="entry name" value="ZnF_C2HC"/>
    <property type="match status" value="2"/>
</dbReference>
<dbReference type="OrthoDB" id="1751524at2759"/>
<organism evidence="4 5">
    <name type="scientific">Arabis alpina</name>
    <name type="common">Alpine rock-cress</name>
    <dbReference type="NCBI Taxonomy" id="50452"/>
    <lineage>
        <taxon>Eukaryota</taxon>
        <taxon>Viridiplantae</taxon>
        <taxon>Streptophyta</taxon>
        <taxon>Embryophyta</taxon>
        <taxon>Tracheophyta</taxon>
        <taxon>Spermatophyta</taxon>
        <taxon>Magnoliopsida</taxon>
        <taxon>eudicotyledons</taxon>
        <taxon>Gunneridae</taxon>
        <taxon>Pentapetalae</taxon>
        <taxon>rosids</taxon>
        <taxon>malvids</taxon>
        <taxon>Brassicales</taxon>
        <taxon>Brassicaceae</taxon>
        <taxon>Arabideae</taxon>
        <taxon>Arabis</taxon>
    </lineage>
</organism>
<accession>A0A087FWX9</accession>
<protein>
    <recommendedName>
        <fullName evidence="3">CCHC-type domain-containing protein</fullName>
    </recommendedName>
</protein>
<dbReference type="PROSITE" id="PS50158">
    <property type="entry name" value="ZF_CCHC"/>
    <property type="match status" value="1"/>
</dbReference>
<dbReference type="Gene3D" id="4.10.60.10">
    <property type="entry name" value="Zinc finger, CCHC-type"/>
    <property type="match status" value="1"/>
</dbReference>
<feature type="domain" description="CCHC-type" evidence="3">
    <location>
        <begin position="71"/>
        <end position="86"/>
    </location>
</feature>
<dbReference type="AlphaFoldDB" id="A0A087FWX9"/>
<sequence>VPAVQPRRPQQLQVQQAGTGKGGKPAQGQKRKWEGASGSGQSGRGCFVCGGLDHKKASCPKQSEVRAAQTCYQCGEPGHFRSNCPKLQQMAVAVVQPIAQYGAVQPVGQIAAIERPPAIAAPGEPSSRPIT</sequence>
<reference evidence="5" key="1">
    <citation type="journal article" date="2015" name="Nat. Plants">
        <title>Genome expansion of Arabis alpina linked with retrotransposition and reduced symmetric DNA methylation.</title>
        <authorList>
            <person name="Willing E.M."/>
            <person name="Rawat V."/>
            <person name="Mandakova T."/>
            <person name="Maumus F."/>
            <person name="James G.V."/>
            <person name="Nordstroem K.J."/>
            <person name="Becker C."/>
            <person name="Warthmann N."/>
            <person name="Chica C."/>
            <person name="Szarzynska B."/>
            <person name="Zytnicki M."/>
            <person name="Albani M.C."/>
            <person name="Kiefer C."/>
            <person name="Bergonzi S."/>
            <person name="Castaings L."/>
            <person name="Mateos J.L."/>
            <person name="Berns M.C."/>
            <person name="Bujdoso N."/>
            <person name="Piofczyk T."/>
            <person name="de Lorenzo L."/>
            <person name="Barrero-Sicilia C."/>
            <person name="Mateos I."/>
            <person name="Piednoel M."/>
            <person name="Hagmann J."/>
            <person name="Chen-Min-Tao R."/>
            <person name="Iglesias-Fernandez R."/>
            <person name="Schuster S.C."/>
            <person name="Alonso-Blanco C."/>
            <person name="Roudier F."/>
            <person name="Carbonero P."/>
            <person name="Paz-Ares J."/>
            <person name="Davis S.J."/>
            <person name="Pecinka A."/>
            <person name="Quesneville H."/>
            <person name="Colot V."/>
            <person name="Lysak M.A."/>
            <person name="Weigel D."/>
            <person name="Coupland G."/>
            <person name="Schneeberger K."/>
        </authorList>
    </citation>
    <scope>NUCLEOTIDE SEQUENCE [LARGE SCALE GENOMIC DNA]</scope>
    <source>
        <strain evidence="5">cv. Pajares</strain>
    </source>
</reference>
<dbReference type="Pfam" id="PF00098">
    <property type="entry name" value="zf-CCHC"/>
    <property type="match status" value="1"/>
</dbReference>
<feature type="non-terminal residue" evidence="4">
    <location>
        <position position="131"/>
    </location>
</feature>
<keyword evidence="5" id="KW-1185">Reference proteome</keyword>
<dbReference type="GO" id="GO:0008270">
    <property type="term" value="F:zinc ion binding"/>
    <property type="evidence" value="ECO:0007669"/>
    <property type="project" value="UniProtKB-KW"/>
</dbReference>
<evidence type="ECO:0000259" key="3">
    <source>
        <dbReference type="PROSITE" id="PS50158"/>
    </source>
</evidence>
<evidence type="ECO:0000256" key="2">
    <source>
        <dbReference type="SAM" id="MobiDB-lite"/>
    </source>
</evidence>
<keyword evidence="1" id="KW-0863">Zinc-finger</keyword>
<dbReference type="InterPro" id="IPR036875">
    <property type="entry name" value="Znf_CCHC_sf"/>
</dbReference>
<dbReference type="SUPFAM" id="SSF57756">
    <property type="entry name" value="Retrovirus zinc finger-like domains"/>
    <property type="match status" value="1"/>
</dbReference>
<evidence type="ECO:0000313" key="4">
    <source>
        <dbReference type="EMBL" id="KFK22131.1"/>
    </source>
</evidence>
<proteinExistence type="predicted"/>
<keyword evidence="1" id="KW-0479">Metal-binding</keyword>
<evidence type="ECO:0000313" key="5">
    <source>
        <dbReference type="Proteomes" id="UP000029120"/>
    </source>
</evidence>
<evidence type="ECO:0000256" key="1">
    <source>
        <dbReference type="PROSITE-ProRule" id="PRU00047"/>
    </source>
</evidence>
<dbReference type="Proteomes" id="UP000029120">
    <property type="component" value="Unassembled WGS sequence"/>
</dbReference>
<dbReference type="EMBL" id="KL992223">
    <property type="protein sequence ID" value="KFK22131.1"/>
    <property type="molecule type" value="Genomic_DNA"/>
</dbReference>
<keyword evidence="1" id="KW-0862">Zinc</keyword>
<feature type="compositionally biased region" description="Low complexity" evidence="2">
    <location>
        <begin position="1"/>
        <end position="17"/>
    </location>
</feature>
<feature type="non-terminal residue" evidence="4">
    <location>
        <position position="1"/>
    </location>
</feature>
<dbReference type="eggNOG" id="KOG0017">
    <property type="taxonomic scope" value="Eukaryota"/>
</dbReference>
<gene>
    <name evidence="4" type="ORF">AALP_AAs50690U000100</name>
</gene>
<dbReference type="InterPro" id="IPR001878">
    <property type="entry name" value="Znf_CCHC"/>
</dbReference>